<evidence type="ECO:0000313" key="2">
    <source>
        <dbReference type="EMBL" id="KAF6051334.1"/>
    </source>
</evidence>
<proteinExistence type="predicted"/>
<gene>
    <name evidence="2" type="ORF">FOB60_004002</name>
</gene>
<dbReference type="Proteomes" id="UP000590412">
    <property type="component" value="Unassembled WGS sequence"/>
</dbReference>
<evidence type="ECO:0000313" key="3">
    <source>
        <dbReference type="Proteomes" id="UP000590412"/>
    </source>
</evidence>
<comment type="caution">
    <text evidence="2">The sequence shown here is derived from an EMBL/GenBank/DDBJ whole genome shotgun (WGS) entry which is preliminary data.</text>
</comment>
<name>A0A8X7NKS6_CANPA</name>
<dbReference type="EMBL" id="JABWAB010000005">
    <property type="protein sequence ID" value="KAF6051334.1"/>
    <property type="molecule type" value="Genomic_DNA"/>
</dbReference>
<organism evidence="2 3">
    <name type="scientific">Candida parapsilosis</name>
    <name type="common">Yeast</name>
    <dbReference type="NCBI Taxonomy" id="5480"/>
    <lineage>
        <taxon>Eukaryota</taxon>
        <taxon>Fungi</taxon>
        <taxon>Dikarya</taxon>
        <taxon>Ascomycota</taxon>
        <taxon>Saccharomycotina</taxon>
        <taxon>Pichiomycetes</taxon>
        <taxon>Debaryomycetaceae</taxon>
        <taxon>Candida/Lodderomyces clade</taxon>
        <taxon>Candida</taxon>
    </lineage>
</organism>
<feature type="region of interest" description="Disordered" evidence="1">
    <location>
        <begin position="67"/>
        <end position="93"/>
    </location>
</feature>
<evidence type="ECO:0000256" key="1">
    <source>
        <dbReference type="SAM" id="MobiDB-lite"/>
    </source>
</evidence>
<reference evidence="2" key="1">
    <citation type="submission" date="2020-03" db="EMBL/GenBank/DDBJ databases">
        <title>FDA dAtabase for Regulatory Grade micrObial Sequences (FDA-ARGOS): Supporting development and validation of Infectious Disease Dx tests.</title>
        <authorList>
            <person name="Campos J."/>
            <person name="Goldberg B."/>
            <person name="Tallon L."/>
            <person name="Sadzewicz L."/>
            <person name="Vavikolanu K."/>
            <person name="Mehta A."/>
            <person name="Aluvathingal J."/>
            <person name="Nadendla S."/>
            <person name="Nandy P."/>
            <person name="Geyer C."/>
            <person name="Yan Y."/>
            <person name="Sichtig H."/>
        </authorList>
    </citation>
    <scope>NUCLEOTIDE SEQUENCE [LARGE SCALE GENOMIC DNA]</scope>
    <source>
        <strain evidence="2">FDAARGOS_652</strain>
    </source>
</reference>
<feature type="region of interest" description="Disordered" evidence="1">
    <location>
        <begin position="1"/>
        <end position="37"/>
    </location>
</feature>
<dbReference type="OrthoDB" id="4013762at2759"/>
<sequence length="234" mass="26938">MSFKENIHSDDQSVVINDQNREEGEDGYQNDNTLKSTDIQFPFTKINSNTYQQNRIESTINARQTMKTATRVEEEQPAAKGDHKPASVSSADEFYETSPILDNDEEEVVDEEEIYFPTLLDETNYPVVHVPIQPHMSRPLNKFGDLNLKNIPIAQTPKSFPLDSQEAKDQDEIALYNIMEYEFENNGDDAKKNSWWSPNDCWSKFVHNEEDVEVKESLMGDANLDLIFNNIYST</sequence>
<protein>
    <submittedName>
        <fullName evidence="2">Uncharacterized protein</fullName>
    </submittedName>
</protein>
<accession>A0A8X7NKS6</accession>
<feature type="compositionally biased region" description="Basic and acidic residues" evidence="1">
    <location>
        <begin position="1"/>
        <end position="11"/>
    </location>
</feature>
<dbReference type="AlphaFoldDB" id="A0A8X7NKS6"/>